<feature type="region of interest" description="Disordered" evidence="1">
    <location>
        <begin position="179"/>
        <end position="202"/>
    </location>
</feature>
<dbReference type="AlphaFoldDB" id="A0A7I8L5C1"/>
<feature type="region of interest" description="Disordered" evidence="1">
    <location>
        <begin position="1"/>
        <end position="65"/>
    </location>
</feature>
<reference evidence="2" key="1">
    <citation type="submission" date="2020-02" db="EMBL/GenBank/DDBJ databases">
        <authorList>
            <person name="Scholz U."/>
            <person name="Mascher M."/>
            <person name="Fiebig A."/>
        </authorList>
    </citation>
    <scope>NUCLEOTIDE SEQUENCE</scope>
</reference>
<proteinExistence type="predicted"/>
<organism evidence="2 3">
    <name type="scientific">Spirodela intermedia</name>
    <name type="common">Intermediate duckweed</name>
    <dbReference type="NCBI Taxonomy" id="51605"/>
    <lineage>
        <taxon>Eukaryota</taxon>
        <taxon>Viridiplantae</taxon>
        <taxon>Streptophyta</taxon>
        <taxon>Embryophyta</taxon>
        <taxon>Tracheophyta</taxon>
        <taxon>Spermatophyta</taxon>
        <taxon>Magnoliopsida</taxon>
        <taxon>Liliopsida</taxon>
        <taxon>Araceae</taxon>
        <taxon>Lemnoideae</taxon>
        <taxon>Spirodela</taxon>
    </lineage>
</organism>
<keyword evidence="3" id="KW-1185">Reference proteome</keyword>
<name>A0A7I8L5C1_SPIIN</name>
<dbReference type="EMBL" id="LR746274">
    <property type="protein sequence ID" value="CAA7404972.1"/>
    <property type="molecule type" value="Genomic_DNA"/>
</dbReference>
<protein>
    <submittedName>
        <fullName evidence="2">Uncharacterized protein</fullName>
    </submittedName>
</protein>
<gene>
    <name evidence="2" type="ORF">SI8410_11015650</name>
</gene>
<sequence>MPPHLTLCRDSSSRASPKTPWRIAILPPPPAALDSRWDSTRRSAQSPNPEEILSRNSPEKLRLPHPTDRDLATFWLKEEIEAWPPLPGLSSRSSAPHPRFTAAASAASLAGEVMVVETAERDEEELEETAARLRKGIILLRLLPGPCLLTEDDKERRSSEAYSSPPAPMWYACCLAAGPPETSRPSFSWRQRAQIPPGLARP</sequence>
<evidence type="ECO:0000313" key="2">
    <source>
        <dbReference type="EMBL" id="CAA7404972.1"/>
    </source>
</evidence>
<evidence type="ECO:0000256" key="1">
    <source>
        <dbReference type="SAM" id="MobiDB-lite"/>
    </source>
</evidence>
<accession>A0A7I8L5C1</accession>
<dbReference type="Proteomes" id="UP000663760">
    <property type="component" value="Chromosome 11"/>
</dbReference>
<dbReference type="OrthoDB" id="1939573at2759"/>
<evidence type="ECO:0000313" key="3">
    <source>
        <dbReference type="Proteomes" id="UP000663760"/>
    </source>
</evidence>